<dbReference type="PROSITE" id="PS50850">
    <property type="entry name" value="MFS"/>
    <property type="match status" value="1"/>
</dbReference>
<feature type="transmembrane region" description="Helical" evidence="6">
    <location>
        <begin position="337"/>
        <end position="360"/>
    </location>
</feature>
<evidence type="ECO:0000256" key="2">
    <source>
        <dbReference type="ARBA" id="ARBA00022448"/>
    </source>
</evidence>
<protein>
    <submittedName>
        <fullName evidence="9">MFS transporter</fullName>
    </submittedName>
    <submittedName>
        <fullName evidence="8">Putative MFS family arabinose efflux permease</fullName>
    </submittedName>
</protein>
<proteinExistence type="predicted"/>
<evidence type="ECO:0000256" key="3">
    <source>
        <dbReference type="ARBA" id="ARBA00022692"/>
    </source>
</evidence>
<evidence type="ECO:0000256" key="6">
    <source>
        <dbReference type="SAM" id="Phobius"/>
    </source>
</evidence>
<evidence type="ECO:0000256" key="5">
    <source>
        <dbReference type="ARBA" id="ARBA00023136"/>
    </source>
</evidence>
<keyword evidence="2" id="KW-0813">Transport</keyword>
<dbReference type="Pfam" id="PF07690">
    <property type="entry name" value="MFS_1"/>
    <property type="match status" value="1"/>
</dbReference>
<evidence type="ECO:0000313" key="9">
    <source>
        <dbReference type="EMBL" id="QKS56569.1"/>
    </source>
</evidence>
<dbReference type="EMBL" id="QJSW01000005">
    <property type="protein sequence ID" value="PYE49731.1"/>
    <property type="molecule type" value="Genomic_DNA"/>
</dbReference>
<comment type="subcellular location">
    <subcellularLocation>
        <location evidence="1">Cell membrane</location>
        <topology evidence="1">Multi-pass membrane protein</topology>
    </subcellularLocation>
</comment>
<name>A0A2V4VA77_PAEBA</name>
<dbReference type="InterPro" id="IPR011701">
    <property type="entry name" value="MFS"/>
</dbReference>
<evidence type="ECO:0000256" key="4">
    <source>
        <dbReference type="ARBA" id="ARBA00022989"/>
    </source>
</evidence>
<dbReference type="GO" id="GO:0022857">
    <property type="term" value="F:transmembrane transporter activity"/>
    <property type="evidence" value="ECO:0007669"/>
    <property type="project" value="InterPro"/>
</dbReference>
<feature type="transmembrane region" description="Helical" evidence="6">
    <location>
        <begin position="171"/>
        <end position="189"/>
    </location>
</feature>
<dbReference type="InterPro" id="IPR036259">
    <property type="entry name" value="MFS_trans_sf"/>
</dbReference>
<dbReference type="Proteomes" id="UP000509327">
    <property type="component" value="Chromosome"/>
</dbReference>
<evidence type="ECO:0000256" key="1">
    <source>
        <dbReference type="ARBA" id="ARBA00004651"/>
    </source>
</evidence>
<dbReference type="PRINTS" id="PR01035">
    <property type="entry name" value="TCRTETA"/>
</dbReference>
<feature type="transmembrane region" description="Helical" evidence="6">
    <location>
        <begin position="38"/>
        <end position="58"/>
    </location>
</feature>
<feature type="domain" description="Major facilitator superfamily (MFS) profile" evidence="7">
    <location>
        <begin position="4"/>
        <end position="390"/>
    </location>
</feature>
<feature type="transmembrane region" description="Helical" evidence="6">
    <location>
        <begin position="96"/>
        <end position="121"/>
    </location>
</feature>
<dbReference type="AlphaFoldDB" id="A0A2V4VA77"/>
<reference evidence="9 11" key="2">
    <citation type="submission" date="2020-06" db="EMBL/GenBank/DDBJ databases">
        <title>Complete genome of Paenibacillus barcinonensis KACC11450.</title>
        <authorList>
            <person name="Kim M."/>
            <person name="Park Y.-J."/>
            <person name="Shin J.-H."/>
        </authorList>
    </citation>
    <scope>NUCLEOTIDE SEQUENCE [LARGE SCALE GENOMIC DNA]</scope>
    <source>
        <strain evidence="9 11">KACC11450</strain>
    </source>
</reference>
<feature type="transmembrane region" description="Helical" evidence="6">
    <location>
        <begin position="142"/>
        <end position="165"/>
    </location>
</feature>
<dbReference type="OrthoDB" id="9793283at2"/>
<dbReference type="Proteomes" id="UP000247790">
    <property type="component" value="Unassembled WGS sequence"/>
</dbReference>
<dbReference type="InterPro" id="IPR020846">
    <property type="entry name" value="MFS_dom"/>
</dbReference>
<evidence type="ECO:0000259" key="7">
    <source>
        <dbReference type="PROSITE" id="PS50850"/>
    </source>
</evidence>
<keyword evidence="4 6" id="KW-1133">Transmembrane helix</keyword>
<gene>
    <name evidence="8" type="ORF">DFQ00_105235</name>
    <name evidence="9" type="ORF">HUB98_09625</name>
</gene>
<feature type="transmembrane region" description="Helical" evidence="6">
    <location>
        <begin position="7"/>
        <end position="26"/>
    </location>
</feature>
<accession>A0A2V4VA77</accession>
<reference evidence="8 10" key="1">
    <citation type="submission" date="2018-06" db="EMBL/GenBank/DDBJ databases">
        <title>Genomic Encyclopedia of Type Strains, Phase III (KMG-III): the genomes of soil and plant-associated and newly described type strains.</title>
        <authorList>
            <person name="Whitman W."/>
        </authorList>
    </citation>
    <scope>NUCLEOTIDE SEQUENCE [LARGE SCALE GENOMIC DNA]</scope>
    <source>
        <strain evidence="8 10">CECT 7022</strain>
    </source>
</reference>
<feature type="transmembrane region" description="Helical" evidence="6">
    <location>
        <begin position="303"/>
        <end position="325"/>
    </location>
</feature>
<feature type="transmembrane region" description="Helical" evidence="6">
    <location>
        <begin position="366"/>
        <end position="385"/>
    </location>
</feature>
<keyword evidence="11" id="KW-1185">Reference proteome</keyword>
<dbReference type="SUPFAM" id="SSF103473">
    <property type="entry name" value="MFS general substrate transporter"/>
    <property type="match status" value="1"/>
</dbReference>
<sequence>MNRIKGSIFFSVFAAMLGLMLIAPIMPPLIRELGMRESHSGLIISLGSIAMALMAPVWGRISDMKGRKPVILIGFIGMAISCTLFAVTLYGGLNQWITGGLLLTLLIVIRSLIGMFIPAVLSSAQAYMGDVTEGEERSGGMAIISAANGLGLVFGPAIAGAFTIIGLLWPLYFGIVIAIAAYMIALWFIPAAKPVIQEKPTKVSPFQRGLGVYLAAGLVTMAGIMTLQVIGGFYFQDQLALSPAATARMVSFGLMFSGAAMLIMQLIQMKWLKWQPVRMILMGSLFLLASMLLFLVYNQLFVYYLSFFLFGIGSGLMMPGFMAGASLAVSKEQQGGAAGLVAAVQGISAVVTPILTTTLYQVDKHFPFMLVAVLVAIMSFILWGSKNNSSRTTAKSVSL</sequence>
<dbReference type="RefSeq" id="WP_110896423.1">
    <property type="nucleotide sequence ID" value="NZ_CP054614.1"/>
</dbReference>
<feature type="transmembrane region" description="Helical" evidence="6">
    <location>
        <begin position="70"/>
        <end position="90"/>
    </location>
</feature>
<organism evidence="8 10">
    <name type="scientific">Paenibacillus barcinonensis</name>
    <dbReference type="NCBI Taxonomy" id="198119"/>
    <lineage>
        <taxon>Bacteria</taxon>
        <taxon>Bacillati</taxon>
        <taxon>Bacillota</taxon>
        <taxon>Bacilli</taxon>
        <taxon>Bacillales</taxon>
        <taxon>Paenibacillaceae</taxon>
        <taxon>Paenibacillus</taxon>
    </lineage>
</organism>
<feature type="transmembrane region" description="Helical" evidence="6">
    <location>
        <begin position="279"/>
        <end position="297"/>
    </location>
</feature>
<dbReference type="InterPro" id="IPR001958">
    <property type="entry name" value="Tet-R_TetA/multi-R_MdtG-like"/>
</dbReference>
<evidence type="ECO:0000313" key="8">
    <source>
        <dbReference type="EMBL" id="PYE49731.1"/>
    </source>
</evidence>
<dbReference type="GO" id="GO:0005886">
    <property type="term" value="C:plasma membrane"/>
    <property type="evidence" value="ECO:0007669"/>
    <property type="project" value="UniProtKB-SubCell"/>
</dbReference>
<feature type="transmembrane region" description="Helical" evidence="6">
    <location>
        <begin position="247"/>
        <end position="267"/>
    </location>
</feature>
<keyword evidence="5 6" id="KW-0472">Membrane</keyword>
<evidence type="ECO:0000313" key="10">
    <source>
        <dbReference type="Proteomes" id="UP000247790"/>
    </source>
</evidence>
<dbReference type="Gene3D" id="1.20.1250.20">
    <property type="entry name" value="MFS general substrate transporter like domains"/>
    <property type="match status" value="1"/>
</dbReference>
<dbReference type="EMBL" id="CP054614">
    <property type="protein sequence ID" value="QKS56569.1"/>
    <property type="molecule type" value="Genomic_DNA"/>
</dbReference>
<dbReference type="PANTHER" id="PTHR23546">
    <property type="entry name" value="TRANSPORT PROTEIN"/>
    <property type="match status" value="1"/>
</dbReference>
<keyword evidence="3 6" id="KW-0812">Transmembrane</keyword>
<feature type="transmembrane region" description="Helical" evidence="6">
    <location>
        <begin position="210"/>
        <end position="235"/>
    </location>
</feature>
<evidence type="ECO:0000313" key="11">
    <source>
        <dbReference type="Proteomes" id="UP000509327"/>
    </source>
</evidence>
<dbReference type="PANTHER" id="PTHR23546:SF1">
    <property type="entry name" value="MEMBRANE PROTEIN"/>
    <property type="match status" value="1"/>
</dbReference>